<proteinExistence type="predicted"/>
<accession>A0AAN6TFV5</accession>
<dbReference type="EMBL" id="MU853338">
    <property type="protein sequence ID" value="KAK4113712.1"/>
    <property type="molecule type" value="Genomic_DNA"/>
</dbReference>
<evidence type="ECO:0000313" key="2">
    <source>
        <dbReference type="EMBL" id="KAK4113712.1"/>
    </source>
</evidence>
<keyword evidence="3" id="KW-1185">Reference proteome</keyword>
<feature type="compositionally biased region" description="Low complexity" evidence="1">
    <location>
        <begin position="12"/>
        <end position="25"/>
    </location>
</feature>
<evidence type="ECO:0000256" key="1">
    <source>
        <dbReference type="SAM" id="MobiDB-lite"/>
    </source>
</evidence>
<reference evidence="2" key="2">
    <citation type="submission" date="2023-05" db="EMBL/GenBank/DDBJ databases">
        <authorList>
            <consortium name="Lawrence Berkeley National Laboratory"/>
            <person name="Steindorff A."/>
            <person name="Hensen N."/>
            <person name="Bonometti L."/>
            <person name="Westerberg I."/>
            <person name="Brannstrom I.O."/>
            <person name="Guillou S."/>
            <person name="Cros-Aarteil S."/>
            <person name="Calhoun S."/>
            <person name="Haridas S."/>
            <person name="Kuo A."/>
            <person name="Mondo S."/>
            <person name="Pangilinan J."/>
            <person name="Riley R."/>
            <person name="Labutti K."/>
            <person name="Andreopoulos B."/>
            <person name="Lipzen A."/>
            <person name="Chen C."/>
            <person name="Yanf M."/>
            <person name="Daum C."/>
            <person name="Ng V."/>
            <person name="Clum A."/>
            <person name="Ohm R."/>
            <person name="Martin F."/>
            <person name="Silar P."/>
            <person name="Natvig D."/>
            <person name="Lalanne C."/>
            <person name="Gautier V."/>
            <person name="Ament-Velasquez S.L."/>
            <person name="Kruys A."/>
            <person name="Hutchinson M.I."/>
            <person name="Powell A.J."/>
            <person name="Barry K."/>
            <person name="Miller A.N."/>
            <person name="Grigoriev I.V."/>
            <person name="Debuchy R."/>
            <person name="Gladieux P."/>
            <person name="Thoren M.H."/>
            <person name="Johannesson H."/>
        </authorList>
    </citation>
    <scope>NUCLEOTIDE SEQUENCE</scope>
    <source>
        <strain evidence="2">CBS 508.74</strain>
    </source>
</reference>
<dbReference type="GeneID" id="89934350"/>
<reference evidence="2" key="1">
    <citation type="journal article" date="2023" name="Mol. Phylogenet. Evol.">
        <title>Genome-scale phylogeny and comparative genomics of the fungal order Sordariales.</title>
        <authorList>
            <person name="Hensen N."/>
            <person name="Bonometti L."/>
            <person name="Westerberg I."/>
            <person name="Brannstrom I.O."/>
            <person name="Guillou S."/>
            <person name="Cros-Aarteil S."/>
            <person name="Calhoun S."/>
            <person name="Haridas S."/>
            <person name="Kuo A."/>
            <person name="Mondo S."/>
            <person name="Pangilinan J."/>
            <person name="Riley R."/>
            <person name="LaButti K."/>
            <person name="Andreopoulos B."/>
            <person name="Lipzen A."/>
            <person name="Chen C."/>
            <person name="Yan M."/>
            <person name="Daum C."/>
            <person name="Ng V."/>
            <person name="Clum A."/>
            <person name="Steindorff A."/>
            <person name="Ohm R.A."/>
            <person name="Martin F."/>
            <person name="Silar P."/>
            <person name="Natvig D.O."/>
            <person name="Lalanne C."/>
            <person name="Gautier V."/>
            <person name="Ament-Velasquez S.L."/>
            <person name="Kruys A."/>
            <person name="Hutchinson M.I."/>
            <person name="Powell A.J."/>
            <person name="Barry K."/>
            <person name="Miller A.N."/>
            <person name="Grigoriev I.V."/>
            <person name="Debuchy R."/>
            <person name="Gladieux P."/>
            <person name="Hiltunen Thoren M."/>
            <person name="Johannesson H."/>
        </authorList>
    </citation>
    <scope>NUCLEOTIDE SEQUENCE</scope>
    <source>
        <strain evidence="2">CBS 508.74</strain>
    </source>
</reference>
<name>A0AAN6TFV5_9PEZI</name>
<dbReference type="RefSeq" id="XP_064671282.1">
    <property type="nucleotide sequence ID" value="XM_064810225.1"/>
</dbReference>
<dbReference type="AlphaFoldDB" id="A0AAN6TFV5"/>
<gene>
    <name evidence="2" type="ORF">N656DRAFT_594792</name>
</gene>
<sequence length="289" mass="32122">MEEREEKNKIVSSRLQSSTLSSTSQGPWAVPGCWRAKVGVGSKWSNGWVRIALLGPESPLINSRSVFLLFNEESGILASNLGALVSTHTHAHSCSIFSANGLSDNSLKGTVASTRREEVLGDCWLVCFLKLLSNSPFPGCPFLCRVVRLVCSGERKRAGKVPKVSYMHYIHTYVNETVAGSLQTIRSQSATAWPNQHPMTVLEVETHCDRSKWSVCVAQNEVSLISEVSYFHRLQPTRRRRNALSVRSNARPQAVLVWRPGQADNGECMVLAKTDSDQRNERVQRRDVG</sequence>
<evidence type="ECO:0000313" key="3">
    <source>
        <dbReference type="Proteomes" id="UP001302812"/>
    </source>
</evidence>
<dbReference type="Proteomes" id="UP001302812">
    <property type="component" value="Unassembled WGS sequence"/>
</dbReference>
<feature type="region of interest" description="Disordered" evidence="1">
    <location>
        <begin position="1"/>
        <end position="27"/>
    </location>
</feature>
<organism evidence="2 3">
    <name type="scientific">Canariomyces notabilis</name>
    <dbReference type="NCBI Taxonomy" id="2074819"/>
    <lineage>
        <taxon>Eukaryota</taxon>
        <taxon>Fungi</taxon>
        <taxon>Dikarya</taxon>
        <taxon>Ascomycota</taxon>
        <taxon>Pezizomycotina</taxon>
        <taxon>Sordariomycetes</taxon>
        <taxon>Sordariomycetidae</taxon>
        <taxon>Sordariales</taxon>
        <taxon>Chaetomiaceae</taxon>
        <taxon>Canariomyces</taxon>
    </lineage>
</organism>
<protein>
    <submittedName>
        <fullName evidence="2">Uncharacterized protein</fullName>
    </submittedName>
</protein>
<comment type="caution">
    <text evidence="2">The sequence shown here is derived from an EMBL/GenBank/DDBJ whole genome shotgun (WGS) entry which is preliminary data.</text>
</comment>